<keyword evidence="2" id="KW-1185">Reference proteome</keyword>
<dbReference type="EMBL" id="KN778197">
    <property type="protein sequence ID" value="KIH44379.1"/>
    <property type="molecule type" value="Genomic_DNA"/>
</dbReference>
<dbReference type="OrthoDB" id="5911931at2759"/>
<dbReference type="AlphaFoldDB" id="A0A0C2FCF8"/>
<accession>A0A0C2FCF8</accession>
<proteinExistence type="predicted"/>
<reference evidence="1 2" key="1">
    <citation type="submission" date="2013-12" db="EMBL/GenBank/DDBJ databases">
        <title>Draft genome of the parsitic nematode Ancylostoma duodenale.</title>
        <authorList>
            <person name="Mitreva M."/>
        </authorList>
    </citation>
    <scope>NUCLEOTIDE SEQUENCE [LARGE SCALE GENOMIC DNA]</scope>
    <source>
        <strain evidence="1 2">Zhejiang</strain>
    </source>
</reference>
<evidence type="ECO:0000313" key="2">
    <source>
        <dbReference type="Proteomes" id="UP000054047"/>
    </source>
</evidence>
<protein>
    <submittedName>
        <fullName evidence="1">Uncharacterized protein</fullName>
    </submittedName>
</protein>
<evidence type="ECO:0000313" key="1">
    <source>
        <dbReference type="EMBL" id="KIH44379.1"/>
    </source>
</evidence>
<gene>
    <name evidence="1" type="ORF">ANCDUO_25596</name>
</gene>
<organism evidence="1 2">
    <name type="scientific">Ancylostoma duodenale</name>
    <dbReference type="NCBI Taxonomy" id="51022"/>
    <lineage>
        <taxon>Eukaryota</taxon>
        <taxon>Metazoa</taxon>
        <taxon>Ecdysozoa</taxon>
        <taxon>Nematoda</taxon>
        <taxon>Chromadorea</taxon>
        <taxon>Rhabditida</taxon>
        <taxon>Rhabditina</taxon>
        <taxon>Rhabditomorpha</taxon>
        <taxon>Strongyloidea</taxon>
        <taxon>Ancylostomatidae</taxon>
        <taxon>Ancylostomatinae</taxon>
        <taxon>Ancylostoma</taxon>
    </lineage>
</organism>
<dbReference type="Proteomes" id="UP000054047">
    <property type="component" value="Unassembled WGS sequence"/>
</dbReference>
<feature type="non-terminal residue" evidence="1">
    <location>
        <position position="1"/>
    </location>
</feature>
<name>A0A0C2FCF8_9BILA</name>
<sequence>LLNFFICRYLQTPQSKIEQTCELNGTTTSVKTVGCIYRHNGFDTIFLSPGRYTIWNLPHMKKSVGLACKETAYGAKLDVFDVTQLNEYTQGLTYDMPRGK</sequence>